<dbReference type="EMBL" id="JADEXN010000371">
    <property type="protein sequence ID" value="MBE9042507.1"/>
    <property type="molecule type" value="Genomic_DNA"/>
</dbReference>
<dbReference type="InterPro" id="IPR051474">
    <property type="entry name" value="Anti-sigma-K/W_factor"/>
</dbReference>
<organism evidence="6 7">
    <name type="scientific">Zarconia navalis LEGE 11467</name>
    <dbReference type="NCBI Taxonomy" id="1828826"/>
    <lineage>
        <taxon>Bacteria</taxon>
        <taxon>Bacillati</taxon>
        <taxon>Cyanobacteriota</taxon>
        <taxon>Cyanophyceae</taxon>
        <taxon>Oscillatoriophycideae</taxon>
        <taxon>Oscillatoriales</taxon>
        <taxon>Oscillatoriales incertae sedis</taxon>
        <taxon>Zarconia</taxon>
        <taxon>Zarconia navalis</taxon>
    </lineage>
</organism>
<sequence>MTPEHIEELAAGYVLGNLSSEETEAFEQLLANQPQLHLEVEQLRETLELMPYALPEVVPPTRLRSAILDAIEPAAAPLKPIQQGKIRPYWVGIAAIAAISAIALGIDNYRLRRQLAAESPLPGRHQIVSAEVLQANGWDGVTRLVSDHMNSLDRDRGPVDFASTSVAEISDRFAPQFSFERSAPTVARTQVRLLGGSFCKLGKIKGIRFTYRTGNDRLISFYQLEASERNAFPLSGSDRLYIPSHRGPSAIVWNQDEILYALVSELPPGKLQEVAAHVR</sequence>
<evidence type="ECO:0000256" key="5">
    <source>
        <dbReference type="SAM" id="Phobius"/>
    </source>
</evidence>
<feature type="transmembrane region" description="Helical" evidence="5">
    <location>
        <begin position="89"/>
        <end position="106"/>
    </location>
</feature>
<evidence type="ECO:0000313" key="6">
    <source>
        <dbReference type="EMBL" id="MBE9042507.1"/>
    </source>
</evidence>
<dbReference type="GO" id="GO:0006417">
    <property type="term" value="P:regulation of translation"/>
    <property type="evidence" value="ECO:0007669"/>
    <property type="project" value="TreeGrafter"/>
</dbReference>
<gene>
    <name evidence="6" type="ORF">IQ235_17185</name>
</gene>
<dbReference type="PANTHER" id="PTHR37461:SF1">
    <property type="entry name" value="ANTI-SIGMA-K FACTOR RSKA"/>
    <property type="match status" value="1"/>
</dbReference>
<evidence type="ECO:0000256" key="4">
    <source>
        <dbReference type="ARBA" id="ARBA00023136"/>
    </source>
</evidence>
<evidence type="ECO:0000256" key="3">
    <source>
        <dbReference type="ARBA" id="ARBA00022989"/>
    </source>
</evidence>
<accession>A0A928VYG6</accession>
<keyword evidence="2 5" id="KW-0812">Transmembrane</keyword>
<comment type="subcellular location">
    <subcellularLocation>
        <location evidence="1">Membrane</location>
        <topology evidence="1">Single-pass membrane protein</topology>
    </subcellularLocation>
</comment>
<keyword evidence="4 5" id="KW-0472">Membrane</keyword>
<dbReference type="GO" id="GO:0016989">
    <property type="term" value="F:sigma factor antagonist activity"/>
    <property type="evidence" value="ECO:0007669"/>
    <property type="project" value="TreeGrafter"/>
</dbReference>
<proteinExistence type="predicted"/>
<dbReference type="AlphaFoldDB" id="A0A928VYG6"/>
<evidence type="ECO:0008006" key="8">
    <source>
        <dbReference type="Google" id="ProtNLM"/>
    </source>
</evidence>
<evidence type="ECO:0000313" key="7">
    <source>
        <dbReference type="Proteomes" id="UP000621799"/>
    </source>
</evidence>
<evidence type="ECO:0000256" key="2">
    <source>
        <dbReference type="ARBA" id="ARBA00022692"/>
    </source>
</evidence>
<dbReference type="InterPro" id="IPR041916">
    <property type="entry name" value="Anti_sigma_zinc_sf"/>
</dbReference>
<dbReference type="PANTHER" id="PTHR37461">
    <property type="entry name" value="ANTI-SIGMA-K FACTOR RSKA"/>
    <property type="match status" value="1"/>
</dbReference>
<dbReference type="Proteomes" id="UP000621799">
    <property type="component" value="Unassembled WGS sequence"/>
</dbReference>
<keyword evidence="7" id="KW-1185">Reference proteome</keyword>
<reference evidence="6" key="1">
    <citation type="submission" date="2020-10" db="EMBL/GenBank/DDBJ databases">
        <authorList>
            <person name="Castelo-Branco R."/>
            <person name="Eusebio N."/>
            <person name="Adriana R."/>
            <person name="Vieira A."/>
            <person name="Brugerolle De Fraissinette N."/>
            <person name="Rezende De Castro R."/>
            <person name="Schneider M.P."/>
            <person name="Vasconcelos V."/>
            <person name="Leao P.N."/>
        </authorList>
    </citation>
    <scope>NUCLEOTIDE SEQUENCE</scope>
    <source>
        <strain evidence="6">LEGE 11467</strain>
    </source>
</reference>
<dbReference type="Gene3D" id="1.10.10.1320">
    <property type="entry name" value="Anti-sigma factor, zinc-finger domain"/>
    <property type="match status" value="1"/>
</dbReference>
<dbReference type="GO" id="GO:0016020">
    <property type="term" value="C:membrane"/>
    <property type="evidence" value="ECO:0007669"/>
    <property type="project" value="UniProtKB-SubCell"/>
</dbReference>
<keyword evidence="3 5" id="KW-1133">Transmembrane helix</keyword>
<comment type="caution">
    <text evidence="6">The sequence shown here is derived from an EMBL/GenBank/DDBJ whole genome shotgun (WGS) entry which is preliminary data.</text>
</comment>
<name>A0A928VYG6_9CYAN</name>
<evidence type="ECO:0000256" key="1">
    <source>
        <dbReference type="ARBA" id="ARBA00004167"/>
    </source>
</evidence>
<dbReference type="RefSeq" id="WP_264322666.1">
    <property type="nucleotide sequence ID" value="NZ_JADEXN010000371.1"/>
</dbReference>
<protein>
    <recommendedName>
        <fullName evidence="8">Anti-sigma factor</fullName>
    </recommendedName>
</protein>